<evidence type="ECO:0000256" key="1">
    <source>
        <dbReference type="SAM" id="MobiDB-lite"/>
    </source>
</evidence>
<dbReference type="AlphaFoldDB" id="A0A8B6C6R6"/>
<gene>
    <name evidence="2" type="ORF">MGAL_10B024758</name>
</gene>
<reference evidence="2" key="1">
    <citation type="submission" date="2018-11" db="EMBL/GenBank/DDBJ databases">
        <authorList>
            <person name="Alioto T."/>
            <person name="Alioto T."/>
        </authorList>
    </citation>
    <scope>NUCLEOTIDE SEQUENCE</scope>
</reference>
<comment type="caution">
    <text evidence="2">The sequence shown here is derived from an EMBL/GenBank/DDBJ whole genome shotgun (WGS) entry which is preliminary data.</text>
</comment>
<accession>A0A8B6C6R6</accession>
<evidence type="ECO:0008006" key="4">
    <source>
        <dbReference type="Google" id="ProtNLM"/>
    </source>
</evidence>
<organism evidence="2 3">
    <name type="scientific">Mytilus galloprovincialis</name>
    <name type="common">Mediterranean mussel</name>
    <dbReference type="NCBI Taxonomy" id="29158"/>
    <lineage>
        <taxon>Eukaryota</taxon>
        <taxon>Metazoa</taxon>
        <taxon>Spiralia</taxon>
        <taxon>Lophotrochozoa</taxon>
        <taxon>Mollusca</taxon>
        <taxon>Bivalvia</taxon>
        <taxon>Autobranchia</taxon>
        <taxon>Pteriomorphia</taxon>
        <taxon>Mytilida</taxon>
        <taxon>Mytiloidea</taxon>
        <taxon>Mytilidae</taxon>
        <taxon>Mytilinae</taxon>
        <taxon>Mytilus</taxon>
    </lineage>
</organism>
<sequence length="412" mass="45266">RPKVIVVEILEEKSVSSTTVSSSQTLMSSILSPVLSKQTTSNSSVMSVINLSTSPTTQDTFILSSTPTTASTPMETTQPITASTSTTTIQSTAASTSMPTTIPSAASISTTSTLSTTASISTTTIRPTTASTSMTTTVPSAASTSTTSTVHSTASAFVNLRKKQAVKNTKQTYMLSCQQYKNGVIHNILGQLIDRQVIVLDTISLNPVFNSVGRVEMQFKSYRAETEDALKYLPNISTVYLGDRFFMFLKYIGQQDYKIVPQSCSAYDGGVAVTNSAKPNVPLWYYDSCVSDVARKYHLMHGFEKINDKIIFAELFGFHFVDDADISVECEVMICNKADNSSMCTLKQNDCGRTKFNRRAKRTTNKYVKAVKKIKVMNRRQRYTENTAMKLRHNSLMMLIGAVVYGVEYLLA</sequence>
<feature type="non-terminal residue" evidence="2">
    <location>
        <position position="412"/>
    </location>
</feature>
<proteinExistence type="predicted"/>
<dbReference type="OrthoDB" id="6186506at2759"/>
<dbReference type="EMBL" id="UYJE01001307">
    <property type="protein sequence ID" value="VDI01028.1"/>
    <property type="molecule type" value="Genomic_DNA"/>
</dbReference>
<evidence type="ECO:0000313" key="3">
    <source>
        <dbReference type="Proteomes" id="UP000596742"/>
    </source>
</evidence>
<name>A0A8B6C6R6_MYTGA</name>
<dbReference type="Proteomes" id="UP000596742">
    <property type="component" value="Unassembled WGS sequence"/>
</dbReference>
<keyword evidence="3" id="KW-1185">Reference proteome</keyword>
<feature type="region of interest" description="Disordered" evidence="1">
    <location>
        <begin position="66"/>
        <end position="86"/>
    </location>
</feature>
<evidence type="ECO:0000313" key="2">
    <source>
        <dbReference type="EMBL" id="VDI01028.1"/>
    </source>
</evidence>
<protein>
    <recommendedName>
        <fullName evidence="4">ZP domain-containing protein</fullName>
    </recommendedName>
</protein>